<dbReference type="Gene3D" id="1.25.40.20">
    <property type="entry name" value="Ankyrin repeat-containing domain"/>
    <property type="match status" value="1"/>
</dbReference>
<dbReference type="PANTHER" id="PTHR24121">
    <property type="entry name" value="NO MECHANORECEPTOR POTENTIAL C, ISOFORM D-RELATED"/>
    <property type="match status" value="1"/>
</dbReference>
<dbReference type="EMBL" id="LUKY01000032">
    <property type="protein sequence ID" value="OIZ95080.1"/>
    <property type="molecule type" value="Genomic_DNA"/>
</dbReference>
<reference evidence="1 2" key="1">
    <citation type="submission" date="2016-03" db="EMBL/GenBank/DDBJ databases">
        <title>Comparative genomics of Rickettsiella.</title>
        <authorList>
            <person name="Chandler C."/>
            <person name="Wang Y."/>
        </authorList>
    </citation>
    <scope>NUCLEOTIDE SEQUENCE [LARGE SCALE GENOMIC DNA]</scope>
    <source>
        <strain evidence="1 2">RCFS May 2013</strain>
    </source>
</reference>
<dbReference type="SUPFAM" id="SSF48403">
    <property type="entry name" value="Ankyrin repeat"/>
    <property type="match status" value="1"/>
</dbReference>
<dbReference type="OrthoDB" id="5659972at2"/>
<organism evidence="1 2">
    <name type="scientific">Candidatus Rickettsiella isopodorum</name>
    <dbReference type="NCBI Taxonomy" id="1225476"/>
    <lineage>
        <taxon>Bacteria</taxon>
        <taxon>Pseudomonadati</taxon>
        <taxon>Pseudomonadota</taxon>
        <taxon>Gammaproteobacteria</taxon>
        <taxon>Legionellales</taxon>
        <taxon>Coxiellaceae</taxon>
        <taxon>Rickettsiella</taxon>
    </lineage>
</organism>
<accession>A0A1J8NIU1</accession>
<dbReference type="InterPro" id="IPR002110">
    <property type="entry name" value="Ankyrin_rpt"/>
</dbReference>
<dbReference type="PANTHER" id="PTHR24121:SF23">
    <property type="entry name" value="NO MECHANORECEPTOR POTENTIAL C, ISOFORM H"/>
    <property type="match status" value="1"/>
</dbReference>
<name>A0A1J8NIU1_9COXI</name>
<keyword evidence="2" id="KW-1185">Reference proteome</keyword>
<evidence type="ECO:0000313" key="2">
    <source>
        <dbReference type="Proteomes" id="UP000183924"/>
    </source>
</evidence>
<gene>
    <name evidence="1" type="ORF">A1D18_03000</name>
</gene>
<dbReference type="SMART" id="SM00248">
    <property type="entry name" value="ANK"/>
    <property type="match status" value="3"/>
</dbReference>
<dbReference type="RefSeq" id="WP_071662343.1">
    <property type="nucleotide sequence ID" value="NZ_LUKY01000032.1"/>
</dbReference>
<proteinExistence type="predicted"/>
<evidence type="ECO:0000313" key="1">
    <source>
        <dbReference type="EMBL" id="OIZ95080.1"/>
    </source>
</evidence>
<dbReference type="Proteomes" id="UP000183924">
    <property type="component" value="Unassembled WGS sequence"/>
</dbReference>
<comment type="caution">
    <text evidence="1">The sequence shown here is derived from an EMBL/GenBank/DDBJ whole genome shotgun (WGS) entry which is preliminary data.</text>
</comment>
<dbReference type="InterPro" id="IPR036770">
    <property type="entry name" value="Ankyrin_rpt-contain_sf"/>
</dbReference>
<sequence>MPTSYVFDSALNLNKCFQNTPPLTLQINDLPKLPEAWLTELENKCRQVTPNLEKNIFFKHVGPIAQYKLKKPLKEQLSFLYYRVSGGLDTPLGPLDNESSKILLLELLEDIHQCTPGFHIRVNKLVNSLQIPTDLDQLLYLVRKSIILEIAAHLTNTVEAIYQVHVVDRVCRIAKKQGLAIEPNIQNDQYKSLLSGSTIRERLEEFSTHYTAFKIPFLLAEQLQLILNQHGYKGPEDMGYATGPAEHMLDIIQRFLTHPAKSNTNKFCPFFILDKFDEFGDATRIYDINWSLIRQLFFQKLNNHNYYTAEPQIVDLMDYAYYQALIPKKATIETETKLIHNKLYDQNFILLFDELISIQDKFPDYWKKLITHPLIIKNLDTFFNFLIAQPRNVSNARELLKKLNFTYTLFFSQNDKFILDNIIVGNASKKNLTVMDVNHNLLLKSIRYRPEITKKAFSLIFAKSNHSHQVFFNLAAKQNSEGSNLLMLAARYHTETMQHILGLLNQFINCFEKENITELFFRKNKENWNFISLAAKYRSDAMKFIFDFISENPYYFDEEILNKIFNQSTYSEWNFLYFLARYQTNDEVTICLDFISEKFKLSKNTQWLKLILNNHMGNILRLAAQSNLNALSSFLAFINQHSDHIELPSLSDFFLHSSKNNWNCLHAAARYSPSNLSLLLQFIKEKRDKFSDIAIKNLFFAQNDTGRNFLMLAAHYQTAAINRIIEFMQQQSQVFDRETLRNLFLQQNSDGWNFLSAAHNQPGNLQLFLNFILDNFDKFNTKTIKEIIFQKNKRGYTCLHLAVRYQPDSIKNILDFIDQYIDSFTHEFEQLLLAKNKHEKNLLLLSLNYQSDAAIHFLSFFNQHVDRFATLKNNEIFKKFICQTFLLSKDQTLIKTTLAIHSDLLVDNFYRLAFNEMTIPRCTQFFSLKMCCSKQLKTAAQAFKDLLKRGLHANDLMELKIMYPAVARGELGKLYQALNQVFCNNKETQPINEIKHPYRL</sequence>
<protein>
    <submittedName>
        <fullName evidence="1">Uncharacterized protein</fullName>
    </submittedName>
</protein>
<dbReference type="AlphaFoldDB" id="A0A1J8NIU1"/>